<comment type="catalytic activity">
    <reaction evidence="5">
        <text>a quinone + NADH + 5 H(+)(in) = a quinol + NAD(+) + 4 H(+)(out)</text>
        <dbReference type="Rhea" id="RHEA:57888"/>
        <dbReference type="ChEBI" id="CHEBI:15378"/>
        <dbReference type="ChEBI" id="CHEBI:24646"/>
        <dbReference type="ChEBI" id="CHEBI:57540"/>
        <dbReference type="ChEBI" id="CHEBI:57945"/>
        <dbReference type="ChEBI" id="CHEBI:132124"/>
    </reaction>
</comment>
<evidence type="ECO:0000256" key="1">
    <source>
        <dbReference type="ARBA" id="ARBA00004141"/>
    </source>
</evidence>
<reference evidence="8" key="1">
    <citation type="submission" date="2018-05" db="EMBL/GenBank/DDBJ databases">
        <title>Ignatzschineria dubaiensis sp. nov., isolated from necrotic foot tissues of dromedaries (Camelus dromedarius) and associated maggots in Dubai, United Arab Emirates.</title>
        <authorList>
            <person name="Tsang C.C."/>
            <person name="Tang J.Y.M."/>
            <person name="Fong J.Y.H."/>
            <person name="Kinne J."/>
            <person name="Lee H.H."/>
            <person name="Joseph M."/>
            <person name="Jose S."/>
            <person name="Schuster R.K."/>
            <person name="Tang Y."/>
            <person name="Sivakumar S."/>
            <person name="Chen J.H.K."/>
            <person name="Teng J.L.L."/>
            <person name="Lau S.K.P."/>
            <person name="Wernery U."/>
            <person name="Woo P.C.Y."/>
        </authorList>
    </citation>
    <scope>NUCLEOTIDE SEQUENCE [LARGE SCALE GENOMIC DNA]</scope>
    <source>
        <strain evidence="8">KCTC 22644</strain>
    </source>
</reference>
<protein>
    <recommendedName>
        <fullName evidence="5">NADH-quinone oxidoreductase subunit H</fullName>
        <ecNumber evidence="5">7.1.1.-</ecNumber>
    </recommendedName>
    <alternativeName>
        <fullName evidence="5">NADH dehydrogenase I subunit H</fullName>
    </alternativeName>
    <alternativeName>
        <fullName evidence="5">NDH-1 subunit H</fullName>
    </alternativeName>
</protein>
<feature type="transmembrane region" description="Helical" evidence="5">
    <location>
        <begin position="190"/>
        <end position="208"/>
    </location>
</feature>
<comment type="caution">
    <text evidence="7">The sequence shown here is derived from an EMBL/GenBank/DDBJ whole genome shotgun (WGS) entry which is preliminary data.</text>
</comment>
<comment type="function">
    <text evidence="5">NDH-1 shuttles electrons from NADH, via FMN and iron-sulfur (Fe-S) centers, to quinones in the respiratory chain. The immediate electron acceptor for the enzyme in this species is believed to be ubiquinone. Couples the redox reaction to proton translocation (for every two electrons transferred, four hydrogen ions are translocated across the cytoplasmic membrane), and thus conserves the redox energy in a proton gradient. This subunit may bind ubiquinone.</text>
</comment>
<keyword evidence="5" id="KW-1278">Translocase</keyword>
<dbReference type="PANTHER" id="PTHR11432:SF3">
    <property type="entry name" value="NADH-UBIQUINONE OXIDOREDUCTASE CHAIN 1"/>
    <property type="match status" value="1"/>
</dbReference>
<feature type="transmembrane region" description="Helical" evidence="5">
    <location>
        <begin position="290"/>
        <end position="311"/>
    </location>
</feature>
<feature type="transmembrane region" description="Helical" evidence="5">
    <location>
        <begin position="116"/>
        <end position="137"/>
    </location>
</feature>
<keyword evidence="5" id="KW-0830">Ubiquinone</keyword>
<dbReference type="GO" id="GO:0009060">
    <property type="term" value="P:aerobic respiration"/>
    <property type="evidence" value="ECO:0007669"/>
    <property type="project" value="TreeGrafter"/>
</dbReference>
<feature type="transmembrane region" description="Helical" evidence="5">
    <location>
        <begin position="157"/>
        <end position="178"/>
    </location>
</feature>
<evidence type="ECO:0000256" key="4">
    <source>
        <dbReference type="ARBA" id="ARBA00023136"/>
    </source>
</evidence>
<evidence type="ECO:0000256" key="3">
    <source>
        <dbReference type="ARBA" id="ARBA00022989"/>
    </source>
</evidence>
<keyword evidence="5 6" id="KW-0520">NAD</keyword>
<organism evidence="7 8">
    <name type="scientific">Ignatzschineria ureiclastica</name>
    <dbReference type="NCBI Taxonomy" id="472582"/>
    <lineage>
        <taxon>Bacteria</taxon>
        <taxon>Pseudomonadati</taxon>
        <taxon>Pseudomonadota</taxon>
        <taxon>Gammaproteobacteria</taxon>
        <taxon>Cardiobacteriales</taxon>
        <taxon>Ignatzschineriaceae</taxon>
        <taxon>Ignatzschineria</taxon>
    </lineage>
</organism>
<gene>
    <name evidence="5" type="primary">nuoH</name>
    <name evidence="7" type="ORF">DC083_02565</name>
</gene>
<dbReference type="EC" id="7.1.1.-" evidence="5"/>
<dbReference type="AlphaFoldDB" id="A0A2U2AHG4"/>
<dbReference type="NCBIfam" id="NF004741">
    <property type="entry name" value="PRK06076.1-2"/>
    <property type="match status" value="1"/>
</dbReference>
<keyword evidence="8" id="KW-1185">Reference proteome</keyword>
<dbReference type="InterPro" id="IPR001694">
    <property type="entry name" value="NADH_UbQ_OxRdtase_su1/FPO"/>
</dbReference>
<feature type="transmembrane region" description="Helical" evidence="5">
    <location>
        <begin position="252"/>
        <end position="270"/>
    </location>
</feature>
<keyword evidence="2 5" id="KW-0812">Transmembrane</keyword>
<dbReference type="GO" id="GO:0048038">
    <property type="term" value="F:quinone binding"/>
    <property type="evidence" value="ECO:0007669"/>
    <property type="project" value="UniProtKB-KW"/>
</dbReference>
<feature type="transmembrane region" description="Helical" evidence="5">
    <location>
        <begin position="228"/>
        <end position="245"/>
    </location>
</feature>
<keyword evidence="5" id="KW-1003">Cell membrane</keyword>
<keyword evidence="5" id="KW-0874">Quinone</keyword>
<feature type="transmembrane region" description="Helical" evidence="5">
    <location>
        <begin position="323"/>
        <end position="344"/>
    </location>
</feature>
<dbReference type="PANTHER" id="PTHR11432">
    <property type="entry name" value="NADH DEHYDROGENASE SUBUNIT 1"/>
    <property type="match status" value="1"/>
</dbReference>
<evidence type="ECO:0000313" key="8">
    <source>
        <dbReference type="Proteomes" id="UP000245020"/>
    </source>
</evidence>
<accession>A0A2U2AHG4</accession>
<evidence type="ECO:0000256" key="2">
    <source>
        <dbReference type="ARBA" id="ARBA00022692"/>
    </source>
</evidence>
<dbReference type="Pfam" id="PF00146">
    <property type="entry name" value="NADHdh"/>
    <property type="match status" value="1"/>
</dbReference>
<dbReference type="GO" id="GO:0005886">
    <property type="term" value="C:plasma membrane"/>
    <property type="evidence" value="ECO:0007669"/>
    <property type="project" value="UniProtKB-SubCell"/>
</dbReference>
<keyword evidence="4 5" id="KW-0472">Membrane</keyword>
<evidence type="ECO:0000256" key="6">
    <source>
        <dbReference type="RuleBase" id="RU000471"/>
    </source>
</evidence>
<dbReference type="Proteomes" id="UP000245020">
    <property type="component" value="Unassembled WGS sequence"/>
</dbReference>
<dbReference type="GO" id="GO:0016655">
    <property type="term" value="F:oxidoreductase activity, acting on NAD(P)H, quinone or similar compound as acceptor"/>
    <property type="evidence" value="ECO:0007669"/>
    <property type="project" value="UniProtKB-UniRule"/>
</dbReference>
<dbReference type="EMBL" id="QEWQ01000001">
    <property type="protein sequence ID" value="PWD82081.1"/>
    <property type="molecule type" value="Genomic_DNA"/>
</dbReference>
<dbReference type="OrthoDB" id="9803734at2"/>
<keyword evidence="3 5" id="KW-1133">Transmembrane helix</keyword>
<proteinExistence type="inferred from homology"/>
<sequence>MDIIMAIIHYPLVWALLKTLAIFLPIVLSVAYLTFAERKILGYMHIRLGPNRVGPKGLLQPFADLMKMIFKEWIIPSAANKAMFLIAPFVAVTTAFAVWAVIPFQDNWISSSMDSGILFILAMTSLGVYSSLIGGWGSNSKFAMFGAIRSASQVISYELAIGFALITVVMISGSLNLSEIVKSQSGSLGLVNWYFIPLLPMAVIYFIAGLAELNRAPFEVTEGESEIVAGYFTEYSGTGFVTFYLAEYTNMILMSALMSLLFFGGWLAPLSGVEAIENIPVISFLAQDSLFWMILKMAFFLFSMVWVRATFPGYRYDQIMRLGWKFFIPIALVWIAVVLVMYGIGLKPWF</sequence>
<dbReference type="RefSeq" id="WP_109188680.1">
    <property type="nucleotide sequence ID" value="NZ_BMYA01000001.1"/>
</dbReference>
<name>A0A2U2AHG4_9GAMM</name>
<comment type="subcellular location">
    <subcellularLocation>
        <location evidence="5 6">Cell membrane</location>
        <topology evidence="5 6">Multi-pass membrane protein</topology>
    </subcellularLocation>
    <subcellularLocation>
        <location evidence="1">Membrane</location>
        <topology evidence="1">Multi-pass membrane protein</topology>
    </subcellularLocation>
</comment>
<feature type="transmembrane region" description="Helical" evidence="5">
    <location>
        <begin position="12"/>
        <end position="35"/>
    </location>
</feature>
<dbReference type="HAMAP" id="MF_01350">
    <property type="entry name" value="NDH1_NuoH"/>
    <property type="match status" value="1"/>
</dbReference>
<comment type="subunit">
    <text evidence="5">NDH-1 is composed of 14 different subunits. Subunits NuoA, H, J, K, L, M, N constitute the membrane sector of the complex.</text>
</comment>
<comment type="similarity">
    <text evidence="5 6">Belongs to the complex I subunit 1 family.</text>
</comment>
<evidence type="ECO:0000313" key="7">
    <source>
        <dbReference type="EMBL" id="PWD82081.1"/>
    </source>
</evidence>
<feature type="transmembrane region" description="Helical" evidence="5">
    <location>
        <begin position="82"/>
        <end position="104"/>
    </location>
</feature>
<evidence type="ECO:0000256" key="5">
    <source>
        <dbReference type="HAMAP-Rule" id="MF_01350"/>
    </source>
</evidence>
<dbReference type="GO" id="GO:0003954">
    <property type="term" value="F:NADH dehydrogenase activity"/>
    <property type="evidence" value="ECO:0007669"/>
    <property type="project" value="TreeGrafter"/>
</dbReference>